<evidence type="ECO:0000313" key="3">
    <source>
        <dbReference type="Proteomes" id="UP001598130"/>
    </source>
</evidence>
<dbReference type="EMBL" id="JAOTJD010000007">
    <property type="protein sequence ID" value="MFD3263411.1"/>
    <property type="molecule type" value="Genomic_DNA"/>
</dbReference>
<protein>
    <submittedName>
        <fullName evidence="2">FdtA/QdtA family cupin domain-containing protein</fullName>
    </submittedName>
</protein>
<gene>
    <name evidence="2" type="ORF">OCL97_05440</name>
</gene>
<dbReference type="Pfam" id="PF05523">
    <property type="entry name" value="FdtA"/>
    <property type="match status" value="1"/>
</dbReference>
<sequence>MSKPIATFVEFPVVSDPRGNLCFAEARRHAPFDIERVYFLYDVPSGSVRAGHAHKALQQILLAVAGSFDVKLNDGFGEQTVTLNRPNVGLLIGPGLWREINNFSSGSVCLVLASMPYDEADYFRDFETFARHVRQ</sequence>
<feature type="domain" description="Sugar 3,4-ketoisomerase QdtA cupin" evidence="1">
    <location>
        <begin position="7"/>
        <end position="133"/>
    </location>
</feature>
<dbReference type="InterPro" id="IPR014710">
    <property type="entry name" value="RmlC-like_jellyroll"/>
</dbReference>
<dbReference type="SUPFAM" id="SSF51182">
    <property type="entry name" value="RmlC-like cupins"/>
    <property type="match status" value="1"/>
</dbReference>
<evidence type="ECO:0000313" key="2">
    <source>
        <dbReference type="EMBL" id="MFD3263411.1"/>
    </source>
</evidence>
<organism evidence="2 3">
    <name type="scientific">Phenylobacterium ferrooxidans</name>
    <dbReference type="NCBI Taxonomy" id="2982689"/>
    <lineage>
        <taxon>Bacteria</taxon>
        <taxon>Pseudomonadati</taxon>
        <taxon>Pseudomonadota</taxon>
        <taxon>Alphaproteobacteria</taxon>
        <taxon>Caulobacterales</taxon>
        <taxon>Caulobacteraceae</taxon>
        <taxon>Phenylobacterium</taxon>
    </lineage>
</organism>
<dbReference type="CDD" id="cd20292">
    <property type="entry name" value="cupin_QdtA-like"/>
    <property type="match status" value="1"/>
</dbReference>
<evidence type="ECO:0000259" key="1">
    <source>
        <dbReference type="Pfam" id="PF05523"/>
    </source>
</evidence>
<name>A0ABW6CMS0_9CAUL</name>
<dbReference type="Proteomes" id="UP001598130">
    <property type="component" value="Unassembled WGS sequence"/>
</dbReference>
<reference evidence="2 3" key="1">
    <citation type="submission" date="2022-09" db="EMBL/GenBank/DDBJ databases">
        <title>New species of Phenylobacterium.</title>
        <authorList>
            <person name="Mieszkin S."/>
        </authorList>
    </citation>
    <scope>NUCLEOTIDE SEQUENCE [LARGE SCALE GENOMIC DNA]</scope>
    <source>
        <strain evidence="2 3">HK31-G</strain>
    </source>
</reference>
<dbReference type="InterPro" id="IPR011051">
    <property type="entry name" value="RmlC_Cupin_sf"/>
</dbReference>
<proteinExistence type="predicted"/>
<dbReference type="RefSeq" id="WP_377368308.1">
    <property type="nucleotide sequence ID" value="NZ_JAOTJD010000007.1"/>
</dbReference>
<accession>A0ABW6CMS0</accession>
<keyword evidence="3" id="KW-1185">Reference proteome</keyword>
<comment type="caution">
    <text evidence="2">The sequence shown here is derived from an EMBL/GenBank/DDBJ whole genome shotgun (WGS) entry which is preliminary data.</text>
</comment>
<dbReference type="InterPro" id="IPR008894">
    <property type="entry name" value="QdtA_cupin_dom"/>
</dbReference>
<dbReference type="Gene3D" id="2.60.120.10">
    <property type="entry name" value="Jelly Rolls"/>
    <property type="match status" value="1"/>
</dbReference>